<sequence>VGGDFGSWDKDPEDETQGTQMGFEPDDALGNPAGYSVRLDYDVDSPNPAYNGFWMKLAGEDARDFNTLSFYIRGDAGKGFTKRVKVELKDQTGRPSPYVVANVTGEWQKVSILFEKFRRVTDWSRMNEFVVVFDDMNSRPKSGAIFIDQVTFNKE</sequence>
<reference evidence="2 3" key="1">
    <citation type="submission" date="2017-09" db="EMBL/GenBank/DDBJ databases">
        <title>Depth-based differentiation of microbial function through sediment-hosted aquifers and enrichment of novel symbionts in the deep terrestrial subsurface.</title>
        <authorList>
            <person name="Probst A.J."/>
            <person name="Ladd B."/>
            <person name="Jarett J.K."/>
            <person name="Geller-Mcgrath D.E."/>
            <person name="Sieber C.M."/>
            <person name="Emerson J.B."/>
            <person name="Anantharaman K."/>
            <person name="Thomas B.C."/>
            <person name="Malmstrom R."/>
            <person name="Stieglmeier M."/>
            <person name="Klingl A."/>
            <person name="Woyke T."/>
            <person name="Ryan C.M."/>
            <person name="Banfield J.F."/>
        </authorList>
    </citation>
    <scope>NUCLEOTIDE SEQUENCE [LARGE SCALE GENOMIC DNA]</scope>
    <source>
        <strain evidence="2">CG11_big_fil_rev_8_21_14_0_20_45_26</strain>
    </source>
</reference>
<name>A0A2H0LPD4_9BACT</name>
<accession>A0A2H0LPD4</accession>
<evidence type="ECO:0000256" key="1">
    <source>
        <dbReference type="SAM" id="MobiDB-lite"/>
    </source>
</evidence>
<feature type="region of interest" description="Disordered" evidence="1">
    <location>
        <begin position="1"/>
        <end position="28"/>
    </location>
</feature>
<evidence type="ECO:0000313" key="2">
    <source>
        <dbReference type="EMBL" id="PIQ86218.1"/>
    </source>
</evidence>
<proteinExistence type="predicted"/>
<gene>
    <name evidence="2" type="ORF">COV74_05955</name>
</gene>
<dbReference type="Proteomes" id="UP000230859">
    <property type="component" value="Unassembled WGS sequence"/>
</dbReference>
<protein>
    <submittedName>
        <fullName evidence="2">Uncharacterized protein</fullName>
    </submittedName>
</protein>
<feature type="non-terminal residue" evidence="2">
    <location>
        <position position="1"/>
    </location>
</feature>
<dbReference type="SUPFAM" id="SSF49785">
    <property type="entry name" value="Galactose-binding domain-like"/>
    <property type="match status" value="1"/>
</dbReference>
<comment type="caution">
    <text evidence="2">The sequence shown here is derived from an EMBL/GenBank/DDBJ whole genome shotgun (WGS) entry which is preliminary data.</text>
</comment>
<organism evidence="2 3">
    <name type="scientific">Candidatus Abzuiibacterium crystallinum</name>
    <dbReference type="NCBI Taxonomy" id="1974748"/>
    <lineage>
        <taxon>Bacteria</taxon>
        <taxon>Pseudomonadati</taxon>
        <taxon>Candidatus Omnitrophota</taxon>
        <taxon>Candidatus Abzuiibacterium</taxon>
    </lineage>
</organism>
<dbReference type="AlphaFoldDB" id="A0A2H0LPD4"/>
<dbReference type="InterPro" id="IPR008979">
    <property type="entry name" value="Galactose-bd-like_sf"/>
</dbReference>
<dbReference type="EMBL" id="PCVY01000049">
    <property type="protein sequence ID" value="PIQ86218.1"/>
    <property type="molecule type" value="Genomic_DNA"/>
</dbReference>
<evidence type="ECO:0000313" key="3">
    <source>
        <dbReference type="Proteomes" id="UP000230859"/>
    </source>
</evidence>
<dbReference type="Gene3D" id="2.60.120.430">
    <property type="entry name" value="Galactose-binding lectin"/>
    <property type="match status" value="1"/>
</dbReference>